<dbReference type="InterPro" id="IPR004516">
    <property type="entry name" value="HisRS/HisZ"/>
</dbReference>
<dbReference type="GO" id="GO:0005737">
    <property type="term" value="C:cytoplasm"/>
    <property type="evidence" value="ECO:0007669"/>
    <property type="project" value="UniProtKB-SubCell"/>
</dbReference>
<evidence type="ECO:0000256" key="5">
    <source>
        <dbReference type="ARBA" id="ARBA00020397"/>
    </source>
</evidence>
<comment type="caution">
    <text evidence="10">The sequence shown here is derived from an EMBL/GenBank/DDBJ whole genome shotgun (WGS) entry which is preliminary data.</text>
</comment>
<reference evidence="10 11" key="1">
    <citation type="submission" date="2015-09" db="EMBL/GenBank/DDBJ databases">
        <title>Draft genome sequence of Kouleothrix aurantiaca JCM 19913.</title>
        <authorList>
            <person name="Hemp J."/>
        </authorList>
    </citation>
    <scope>NUCLEOTIDE SEQUENCE [LARGE SCALE GENOMIC DNA]</scope>
    <source>
        <strain evidence="10 11">COM-B</strain>
    </source>
</reference>
<evidence type="ECO:0000256" key="4">
    <source>
        <dbReference type="ARBA" id="ARBA00011496"/>
    </source>
</evidence>
<evidence type="ECO:0000256" key="6">
    <source>
        <dbReference type="ARBA" id="ARBA00022490"/>
    </source>
</evidence>
<organism evidence="10 11">
    <name type="scientific">Kouleothrix aurantiaca</name>
    <dbReference type="NCBI Taxonomy" id="186479"/>
    <lineage>
        <taxon>Bacteria</taxon>
        <taxon>Bacillati</taxon>
        <taxon>Chloroflexota</taxon>
        <taxon>Chloroflexia</taxon>
        <taxon>Chloroflexales</taxon>
        <taxon>Roseiflexineae</taxon>
        <taxon>Roseiflexaceae</taxon>
        <taxon>Kouleothrix</taxon>
    </lineage>
</organism>
<dbReference type="PANTHER" id="PTHR43707:SF1">
    <property type="entry name" value="HISTIDINE--TRNA LIGASE, MITOCHONDRIAL-RELATED"/>
    <property type="match status" value="1"/>
</dbReference>
<dbReference type="PROSITE" id="PS50862">
    <property type="entry name" value="AA_TRNA_LIGASE_II"/>
    <property type="match status" value="1"/>
</dbReference>
<comment type="subunit">
    <text evidence="4">Heteromultimer composed of HisG and HisZ subunits.</text>
</comment>
<evidence type="ECO:0000313" key="10">
    <source>
        <dbReference type="EMBL" id="KPV53007.1"/>
    </source>
</evidence>
<evidence type="ECO:0000256" key="3">
    <source>
        <dbReference type="ARBA" id="ARBA00005539"/>
    </source>
</evidence>
<dbReference type="AlphaFoldDB" id="A0A0P9DHY8"/>
<dbReference type="InterPro" id="IPR045864">
    <property type="entry name" value="aa-tRNA-synth_II/BPL/LPL"/>
</dbReference>
<proteinExistence type="inferred from homology"/>
<evidence type="ECO:0000313" key="11">
    <source>
        <dbReference type="Proteomes" id="UP000050509"/>
    </source>
</evidence>
<name>A0A0P9DHY8_9CHLR</name>
<keyword evidence="6" id="KW-0963">Cytoplasm</keyword>
<evidence type="ECO:0000256" key="1">
    <source>
        <dbReference type="ARBA" id="ARBA00004496"/>
    </source>
</evidence>
<dbReference type="Gene3D" id="3.30.930.10">
    <property type="entry name" value="Bira Bifunctional Protein, Domain 2"/>
    <property type="match status" value="1"/>
</dbReference>
<feature type="binding site" evidence="8">
    <location>
        <position position="125"/>
    </location>
    <ligand>
        <name>L-histidine</name>
        <dbReference type="ChEBI" id="CHEBI:57595"/>
    </ligand>
</feature>
<keyword evidence="10" id="KW-0030">Aminoacyl-tRNA synthetase</keyword>
<feature type="binding site" evidence="8">
    <location>
        <begin position="338"/>
        <end position="339"/>
    </location>
    <ligand>
        <name>L-histidine</name>
        <dbReference type="ChEBI" id="CHEBI:57595"/>
    </ligand>
</feature>
<dbReference type="SUPFAM" id="SSF55681">
    <property type="entry name" value="Class II aaRS and biotin synthetases"/>
    <property type="match status" value="1"/>
</dbReference>
<dbReference type="InterPro" id="IPR004517">
    <property type="entry name" value="HisZ"/>
</dbReference>
<feature type="binding site" evidence="8">
    <location>
        <position position="111"/>
    </location>
    <ligand>
        <name>L-histidine</name>
        <dbReference type="ChEBI" id="CHEBI:57595"/>
    </ligand>
</feature>
<comment type="pathway">
    <text evidence="2">Amino-acid biosynthesis; L-histidine biosynthesis; L-histidine from 5-phospho-alpha-D-ribose 1-diphosphate: step 1/9.</text>
</comment>
<feature type="binding site" evidence="8">
    <location>
        <position position="129"/>
    </location>
    <ligand>
        <name>L-histidine</name>
        <dbReference type="ChEBI" id="CHEBI:57595"/>
    </ligand>
</feature>
<evidence type="ECO:0000259" key="9">
    <source>
        <dbReference type="PROSITE" id="PS50862"/>
    </source>
</evidence>
<accession>A0A0P9DHY8</accession>
<feature type="binding site" evidence="8">
    <location>
        <position position="334"/>
    </location>
    <ligand>
        <name>L-histidine</name>
        <dbReference type="ChEBI" id="CHEBI:57595"/>
    </ligand>
</feature>
<comment type="subcellular location">
    <subcellularLocation>
        <location evidence="1">Cytoplasm</location>
    </subcellularLocation>
</comment>
<evidence type="ECO:0000256" key="2">
    <source>
        <dbReference type="ARBA" id="ARBA00004667"/>
    </source>
</evidence>
<dbReference type="PATRIC" id="fig|186479.3.peg.7613"/>
<dbReference type="GO" id="GO:0000105">
    <property type="term" value="P:L-histidine biosynthetic process"/>
    <property type="evidence" value="ECO:0007669"/>
    <property type="project" value="UniProtKB-UniPathway"/>
</dbReference>
<dbReference type="PIRSF" id="PIRSF001549">
    <property type="entry name" value="His-tRNA_synth"/>
    <property type="match status" value="1"/>
</dbReference>
<dbReference type="InterPro" id="IPR041715">
    <property type="entry name" value="HisRS-like_core"/>
</dbReference>
<dbReference type="Pfam" id="PF13393">
    <property type="entry name" value="tRNA-synt_His"/>
    <property type="match status" value="2"/>
</dbReference>
<dbReference type="InterPro" id="IPR006195">
    <property type="entry name" value="aa-tRNA-synth_II"/>
</dbReference>
<dbReference type="CDD" id="cd00773">
    <property type="entry name" value="HisRS-like_core"/>
    <property type="match status" value="1"/>
</dbReference>
<feature type="non-terminal residue" evidence="10">
    <location>
        <position position="411"/>
    </location>
</feature>
<keyword evidence="11" id="KW-1185">Reference proteome</keyword>
<evidence type="ECO:0000256" key="7">
    <source>
        <dbReference type="ARBA" id="ARBA00025246"/>
    </source>
</evidence>
<dbReference type="NCBIfam" id="TIGR00443">
    <property type="entry name" value="hisZ_biosyn_reg"/>
    <property type="match status" value="1"/>
</dbReference>
<comment type="similarity">
    <text evidence="3">Belongs to the class-II aminoacyl-tRNA synthetase family. HisZ subfamily.</text>
</comment>
<dbReference type="UniPathway" id="UPA00031">
    <property type="reaction ID" value="UER00006"/>
</dbReference>
<dbReference type="Proteomes" id="UP000050509">
    <property type="component" value="Unassembled WGS sequence"/>
</dbReference>
<feature type="domain" description="Aminoacyl-transfer RNA synthetases class-II family profile" evidence="9">
    <location>
        <begin position="1"/>
        <end position="398"/>
    </location>
</feature>
<dbReference type="GO" id="GO:0006427">
    <property type="term" value="P:histidyl-tRNA aminoacylation"/>
    <property type="evidence" value="ECO:0007669"/>
    <property type="project" value="TreeGrafter"/>
</dbReference>
<dbReference type="EMBL" id="LJCR01000368">
    <property type="protein sequence ID" value="KPV53007.1"/>
    <property type="molecule type" value="Genomic_DNA"/>
</dbReference>
<feature type="binding site" evidence="8">
    <location>
        <begin position="81"/>
        <end position="83"/>
    </location>
    <ligand>
        <name>L-histidine</name>
        <dbReference type="ChEBI" id="CHEBI:57595"/>
    </ligand>
</feature>
<evidence type="ECO:0000256" key="8">
    <source>
        <dbReference type="PIRSR" id="PIRSR001549-1"/>
    </source>
</evidence>
<gene>
    <name evidence="10" type="ORF">SE17_12130</name>
</gene>
<keyword evidence="10" id="KW-0436">Ligase</keyword>
<comment type="function">
    <text evidence="7">Required for the first step of histidine biosynthesis. May allow the feedback regulation of ATP phosphoribosyltransferase activity by histidine.</text>
</comment>
<protein>
    <recommendedName>
        <fullName evidence="5">ATP phosphoribosyltransferase regulatory subunit</fullName>
    </recommendedName>
</protein>
<dbReference type="GO" id="GO:0004821">
    <property type="term" value="F:histidine-tRNA ligase activity"/>
    <property type="evidence" value="ECO:0007669"/>
    <property type="project" value="TreeGrafter"/>
</dbReference>
<sequence length="411" mass="44494">MSTTTTIDAVRGMRDVLPGDLATQQAVSARLEGTLAAYGYQPIELPIIEQRDLYGRKLGEELVGKVYEWNFNGRDLALRPEWTASVLRAYVGRMQGLPLPLRLRYAGPVFRNERPQRGTYRQFTQVGVELIGGPAPRADAECLALACAGLDAVGVASYRVRVGHIGLVRQVLRRLGLAERTPGILAWSLERMRERGVAAVRERLDAATSPLLFDAALLDGMSDAQAEALLLGSLGAIGVNLEFGTRAPEAIVGRLVRKLRRADPQAQVERALALLERLCAIQGAPAEAFPQAAALLREYDLPETLLDELRAIVETAAAHDLPAERIVLDFGLGRGLHYYTGLIFEIYDNDGLQLCGGGRYDDLVMALGGRQATPAVGFAYGLERVVAAAQFVPPPRAPEVLVAASDDASYA</sequence>
<dbReference type="PANTHER" id="PTHR43707">
    <property type="entry name" value="HISTIDYL-TRNA SYNTHETASE"/>
    <property type="match status" value="1"/>
</dbReference>